<evidence type="ECO:0000313" key="4">
    <source>
        <dbReference type="EMBL" id="CUN06031.1"/>
    </source>
</evidence>
<protein>
    <submittedName>
        <fullName evidence="5">Flavodoxin family protein</fullName>
    </submittedName>
    <submittedName>
        <fullName evidence="4">NADPH-dependent FMN reductase</fullName>
    </submittedName>
</protein>
<dbReference type="EMBL" id="CYYA01000010">
    <property type="protein sequence ID" value="CUN06031.1"/>
    <property type="molecule type" value="Genomic_DNA"/>
</dbReference>
<proteinExistence type="predicted"/>
<dbReference type="PANTHER" id="PTHR43278:SF1">
    <property type="entry name" value="IRON-SULFUR FLAVOPROTEIN MJ1083"/>
    <property type="match status" value="1"/>
</dbReference>
<reference evidence="4 6" key="1">
    <citation type="submission" date="2015-09" db="EMBL/GenBank/DDBJ databases">
        <authorList>
            <consortium name="Pathogen Informatics"/>
        </authorList>
    </citation>
    <scope>NUCLEOTIDE SEQUENCE [LARGE SCALE GENOMIC DNA]</scope>
    <source>
        <strain evidence="4 6">2789STDY5608891</strain>
    </source>
</reference>
<dbReference type="InterPro" id="IPR005025">
    <property type="entry name" value="FMN_Rdtase-like_dom"/>
</dbReference>
<gene>
    <name evidence="4" type="ORF">ERS852448_01679</name>
    <name evidence="5" type="ORF">GKE72_02670</name>
</gene>
<reference evidence="5 7" key="2">
    <citation type="journal article" date="2019" name="Nat. Med.">
        <title>A library of human gut bacterial isolates paired with longitudinal multiomics data enables mechanistic microbiome research.</title>
        <authorList>
            <person name="Poyet M."/>
            <person name="Groussin M."/>
            <person name="Gibbons S.M."/>
            <person name="Avila-Pacheco J."/>
            <person name="Jiang X."/>
            <person name="Kearney S.M."/>
            <person name="Perrotta A.R."/>
            <person name="Berdy B."/>
            <person name="Zhao S."/>
            <person name="Lieberman T.D."/>
            <person name="Swanson P.K."/>
            <person name="Smith M."/>
            <person name="Roesemann S."/>
            <person name="Alexander J.E."/>
            <person name="Rich S.A."/>
            <person name="Livny J."/>
            <person name="Vlamakis H."/>
            <person name="Clish C."/>
            <person name="Bullock K."/>
            <person name="Deik A."/>
            <person name="Scott J."/>
            <person name="Pierce K.A."/>
            <person name="Xavier R.J."/>
            <person name="Alm E.J."/>
        </authorList>
    </citation>
    <scope>NUCLEOTIDE SEQUENCE [LARGE SCALE GENOMIC DNA]</scope>
    <source>
        <strain evidence="5 7">BIOML-A3</strain>
    </source>
</reference>
<dbReference type="InterPro" id="IPR051796">
    <property type="entry name" value="ISF_SsuE-like"/>
</dbReference>
<evidence type="ECO:0000256" key="1">
    <source>
        <dbReference type="ARBA" id="ARBA00022630"/>
    </source>
</evidence>
<dbReference type="InterPro" id="IPR029039">
    <property type="entry name" value="Flavoprotein-like_sf"/>
</dbReference>
<dbReference type="EMBL" id="WKRA01000003">
    <property type="protein sequence ID" value="MSD14992.1"/>
    <property type="molecule type" value="Genomic_DNA"/>
</dbReference>
<evidence type="ECO:0000259" key="3">
    <source>
        <dbReference type="Pfam" id="PF03358"/>
    </source>
</evidence>
<dbReference type="STRING" id="39490.ERS852448_01679"/>
<dbReference type="AlphaFoldDB" id="A0A173TTM0"/>
<dbReference type="OrthoDB" id="1767356at2"/>
<dbReference type="Gene3D" id="3.40.50.360">
    <property type="match status" value="1"/>
</dbReference>
<evidence type="ECO:0000256" key="2">
    <source>
        <dbReference type="ARBA" id="ARBA00022643"/>
    </source>
</evidence>
<dbReference type="PANTHER" id="PTHR43278">
    <property type="entry name" value="NAD(P)H-DEPENDENT FMN-CONTAINING OXIDOREDUCTASE YWQN-RELATED"/>
    <property type="match status" value="1"/>
</dbReference>
<name>A0A173TTM0_EUBRA</name>
<dbReference type="Proteomes" id="UP000431304">
    <property type="component" value="Unassembled WGS sequence"/>
</dbReference>
<dbReference type="GeneID" id="42787839"/>
<evidence type="ECO:0000313" key="6">
    <source>
        <dbReference type="Proteomes" id="UP000095492"/>
    </source>
</evidence>
<sequence length="315" mass="35086">MAFQVMGVTAGRKNSNSEILLKEALLVCQEMGAEVRMINLKDYNIIDCNGCTSCTMGMSMGKYTGCSLDDADDKKKIMDVMLNQDAVIFSAPTYDLMPSSLFLKFMHRNLAYESAFLTKIGAIEPRDRVGALIAVGGSTRSWQSMALECMQATTFTNSFKIVDMYMATQVPAPGQVLLYDEKIARAREIGKNVMEALNTKPEERKWLGDPDYGWCPNCHSNSLCLGEPQWKGLQYPIECTVCGAGGDLERTPDGKWKFVIAANGLERDRTTEEGRGVHCDEIAETQGGFFMDPKKREEVAAKLPKYKELKFPELD</sequence>
<dbReference type="GO" id="GO:0016491">
    <property type="term" value="F:oxidoreductase activity"/>
    <property type="evidence" value="ECO:0007669"/>
    <property type="project" value="InterPro"/>
</dbReference>
<organism evidence="4 6">
    <name type="scientific">Eubacterium ramulus</name>
    <dbReference type="NCBI Taxonomy" id="39490"/>
    <lineage>
        <taxon>Bacteria</taxon>
        <taxon>Bacillati</taxon>
        <taxon>Bacillota</taxon>
        <taxon>Clostridia</taxon>
        <taxon>Eubacteriales</taxon>
        <taxon>Eubacteriaceae</taxon>
        <taxon>Eubacterium</taxon>
    </lineage>
</organism>
<dbReference type="SUPFAM" id="SSF52218">
    <property type="entry name" value="Flavoproteins"/>
    <property type="match status" value="1"/>
</dbReference>
<accession>A0A173TTM0</accession>
<evidence type="ECO:0000313" key="7">
    <source>
        <dbReference type="Proteomes" id="UP000431304"/>
    </source>
</evidence>
<dbReference type="Proteomes" id="UP000095492">
    <property type="component" value="Unassembled WGS sequence"/>
</dbReference>
<dbReference type="RefSeq" id="WP_021740523.1">
    <property type="nucleotide sequence ID" value="NZ_CABKSU010000114.1"/>
</dbReference>
<keyword evidence="2" id="KW-0288">FMN</keyword>
<feature type="domain" description="NADPH-dependent FMN reductase-like" evidence="3">
    <location>
        <begin position="12"/>
        <end position="159"/>
    </location>
</feature>
<keyword evidence="1" id="KW-0285">Flavoprotein</keyword>
<evidence type="ECO:0000313" key="5">
    <source>
        <dbReference type="EMBL" id="MSD14992.1"/>
    </source>
</evidence>
<dbReference type="Pfam" id="PF03358">
    <property type="entry name" value="FMN_red"/>
    <property type="match status" value="1"/>
</dbReference>